<reference evidence="2 3" key="1">
    <citation type="journal article" date="2014" name="PLoS Genet.">
        <title>Comparative Genomic Analysis of N2-Fixing and Non-N2-Fixing Paenibacillus spp.: Organization, Evolution and Expression of the Nitrogen Fixation Genes.</title>
        <authorList>
            <person name="Xie J.B."/>
            <person name="Du Z."/>
            <person name="Bai L."/>
            <person name="Tian C."/>
            <person name="Zhang Y."/>
            <person name="Xie J.Y."/>
            <person name="Wang T."/>
            <person name="Liu X."/>
            <person name="Chen X."/>
            <person name="Cheng Q."/>
            <person name="Chen S."/>
            <person name="Li J."/>
        </authorList>
    </citation>
    <scope>NUCLEOTIDE SEQUENCE [LARGE SCALE GENOMIC DNA]</scope>
    <source>
        <strain evidence="2 3">T27</strain>
    </source>
</reference>
<dbReference type="Proteomes" id="UP000019772">
    <property type="component" value="Chromosome"/>
</dbReference>
<dbReference type="InterPro" id="IPR024256">
    <property type="entry name" value="DUF3797"/>
</dbReference>
<gene>
    <name evidence="2" type="ORF">PSAB_06045</name>
</gene>
<protein>
    <recommendedName>
        <fullName evidence="1">DUF3797 domain-containing protein</fullName>
    </recommendedName>
</protein>
<accession>X4ZHD3</accession>
<feature type="domain" description="DUF3797" evidence="1">
    <location>
        <begin position="1"/>
        <end position="48"/>
    </location>
</feature>
<sequence length="56" mass="6336">MDIIRAVELSKQYAACPECGNIYVNNGEGTIRIDKDSFYRSCKCGWSVTINDEKET</sequence>
<organism evidence="2 3">
    <name type="scientific">Paenibacillus sabinae T27</name>
    <dbReference type="NCBI Taxonomy" id="1268072"/>
    <lineage>
        <taxon>Bacteria</taxon>
        <taxon>Bacillati</taxon>
        <taxon>Bacillota</taxon>
        <taxon>Bacilli</taxon>
        <taxon>Bacillales</taxon>
        <taxon>Paenibacillaceae</taxon>
        <taxon>Paenibacillus</taxon>
    </lineage>
</organism>
<evidence type="ECO:0000259" key="1">
    <source>
        <dbReference type="Pfam" id="PF12677"/>
    </source>
</evidence>
<proteinExistence type="predicted"/>
<dbReference type="STRING" id="1268072.PSAB_06045"/>
<evidence type="ECO:0000313" key="2">
    <source>
        <dbReference type="EMBL" id="AHV96145.1"/>
    </source>
</evidence>
<dbReference type="EMBL" id="CP004078">
    <property type="protein sequence ID" value="AHV96145.1"/>
    <property type="molecule type" value="Genomic_DNA"/>
</dbReference>
<name>X4ZHD3_9BACL</name>
<dbReference type="AlphaFoldDB" id="X4ZHD3"/>
<dbReference type="KEGG" id="psab:PSAB_06045"/>
<dbReference type="HOGENOM" id="CLU_201597_0_0_9"/>
<evidence type="ECO:0000313" key="3">
    <source>
        <dbReference type="Proteomes" id="UP000019772"/>
    </source>
</evidence>
<dbReference type="RefSeq" id="WP_084266445.1">
    <property type="nucleotide sequence ID" value="NZ_CP004078.1"/>
</dbReference>
<dbReference type="OrthoDB" id="2658806at2"/>
<dbReference type="PATRIC" id="fig|1268072.3.peg.1253"/>
<dbReference type="Pfam" id="PF12677">
    <property type="entry name" value="DUF3797"/>
    <property type="match status" value="1"/>
</dbReference>
<keyword evidence="3" id="KW-1185">Reference proteome</keyword>